<dbReference type="Proteomes" id="UP000324298">
    <property type="component" value="Unassembled WGS sequence"/>
</dbReference>
<dbReference type="Pfam" id="PF04972">
    <property type="entry name" value="BON"/>
    <property type="match status" value="1"/>
</dbReference>
<keyword evidence="3" id="KW-0732">Signal</keyword>
<evidence type="ECO:0000313" key="6">
    <source>
        <dbReference type="EMBL" id="KAA0890456.1"/>
    </source>
</evidence>
<feature type="chain" id="PRO_5022784158" evidence="3">
    <location>
        <begin position="29"/>
        <end position="483"/>
    </location>
</feature>
<evidence type="ECO:0000256" key="2">
    <source>
        <dbReference type="SAM" id="MobiDB-lite"/>
    </source>
</evidence>
<accession>A0A5A9XBT1</accession>
<dbReference type="EMBL" id="SRSD01000007">
    <property type="protein sequence ID" value="KAA0890456.1"/>
    <property type="molecule type" value="Genomic_DNA"/>
</dbReference>
<feature type="region of interest" description="Disordered" evidence="2">
    <location>
        <begin position="460"/>
        <end position="483"/>
    </location>
</feature>
<dbReference type="Pfam" id="PF00263">
    <property type="entry name" value="Secretin"/>
    <property type="match status" value="1"/>
</dbReference>
<evidence type="ECO:0000256" key="3">
    <source>
        <dbReference type="SAM" id="SignalP"/>
    </source>
</evidence>
<organism evidence="6 7">
    <name type="scientific">Oryzomonas rubra</name>
    <dbReference type="NCBI Taxonomy" id="2509454"/>
    <lineage>
        <taxon>Bacteria</taxon>
        <taxon>Pseudomonadati</taxon>
        <taxon>Thermodesulfobacteriota</taxon>
        <taxon>Desulfuromonadia</taxon>
        <taxon>Geobacterales</taxon>
        <taxon>Geobacteraceae</taxon>
        <taxon>Oryzomonas</taxon>
    </lineage>
</organism>
<evidence type="ECO:0000259" key="4">
    <source>
        <dbReference type="Pfam" id="PF00263"/>
    </source>
</evidence>
<dbReference type="InterPro" id="IPR004845">
    <property type="entry name" value="T2SS_GspD_CS"/>
</dbReference>
<dbReference type="InterPro" id="IPR050810">
    <property type="entry name" value="Bact_Secretion_Sys_Channel"/>
</dbReference>
<dbReference type="PANTHER" id="PTHR30332:SF17">
    <property type="entry name" value="TYPE IV PILIATION SYSTEM PROTEIN DR_0774-RELATED"/>
    <property type="match status" value="1"/>
</dbReference>
<evidence type="ECO:0000313" key="7">
    <source>
        <dbReference type="Proteomes" id="UP000324298"/>
    </source>
</evidence>
<name>A0A5A9XBT1_9BACT</name>
<dbReference type="OrthoDB" id="9775455at2"/>
<dbReference type="PRINTS" id="PR00811">
    <property type="entry name" value="BCTERIALGSPD"/>
</dbReference>
<evidence type="ECO:0000256" key="1">
    <source>
        <dbReference type="RuleBase" id="RU004003"/>
    </source>
</evidence>
<feature type="compositionally biased region" description="Basic and acidic residues" evidence="2">
    <location>
        <begin position="462"/>
        <end position="477"/>
    </location>
</feature>
<comment type="similarity">
    <text evidence="1">Belongs to the bacterial secretin family.</text>
</comment>
<proteinExistence type="inferred from homology"/>
<dbReference type="GO" id="GO:0015627">
    <property type="term" value="C:type II protein secretion system complex"/>
    <property type="evidence" value="ECO:0007669"/>
    <property type="project" value="TreeGrafter"/>
</dbReference>
<feature type="domain" description="BON" evidence="5">
    <location>
        <begin position="141"/>
        <end position="197"/>
    </location>
</feature>
<keyword evidence="7" id="KW-1185">Reference proteome</keyword>
<gene>
    <name evidence="6" type="ORF">ET418_12415</name>
</gene>
<comment type="caution">
    <text evidence="6">The sequence shown here is derived from an EMBL/GenBank/DDBJ whole genome shotgun (WGS) entry which is preliminary data.</text>
</comment>
<dbReference type="PANTHER" id="PTHR30332">
    <property type="entry name" value="PROBABLE GENERAL SECRETION PATHWAY PROTEIN D"/>
    <property type="match status" value="1"/>
</dbReference>
<evidence type="ECO:0000259" key="5">
    <source>
        <dbReference type="Pfam" id="PF04972"/>
    </source>
</evidence>
<dbReference type="AlphaFoldDB" id="A0A5A9XBT1"/>
<dbReference type="InterPro" id="IPR004846">
    <property type="entry name" value="T2SS/T3SS_dom"/>
</dbReference>
<dbReference type="InterPro" id="IPR007055">
    <property type="entry name" value="BON_dom"/>
</dbReference>
<feature type="domain" description="Type II/III secretion system secretin-like" evidence="4">
    <location>
        <begin position="291"/>
        <end position="452"/>
    </location>
</feature>
<sequence length="483" mass="51546">MIKLRKQRCFLPVLSLLLAVALVSPAMAGIPLEVGLFKSTLLKLNKKMVLVTLANTRKSDQEKDADIMAKSDKIDLERRRSQDSGPSNTNKFVTLDVLSPYDLKLDGIMIGTTSMIVWTKDDKDEKPVATFYDVKVTGDRSAIEAQLKEMAPNDAINVQFANDTVILTGSVANDQTRLKAENTAKAFAPKVLNHIVIDNPQQVLLQVKVAQMDKTALKNMGVSFMIKGSKGEGFSNLVGVPSSGGSSSGSSSSGSGGISGSASGLGSYSPLDAFQIGAAYFPGGVGAVLQALATKGYAKVLAEPNMLVKSGQEGNFLAGSKIPYSVLLSSGGTTTTTIVFQDVGVKLKFKPEVLENGLISLKLDPAEVSSLSGTLAVNGYPIIDTRTLQTSVELKDGESLVLAGLLQEEAIKTMSKIPLLGDIPILGALFRSTQDSTTEKELVFFITPKIVKPLAPGVRPELPTDRKLTPEQERELKWMPLGE</sequence>
<dbReference type="PROSITE" id="PS00875">
    <property type="entry name" value="T2SP_D"/>
    <property type="match status" value="1"/>
</dbReference>
<feature type="signal peptide" evidence="3">
    <location>
        <begin position="1"/>
        <end position="28"/>
    </location>
</feature>
<reference evidence="6 7" key="1">
    <citation type="submission" date="2019-04" db="EMBL/GenBank/DDBJ databases">
        <title>Geobacter ruber sp. nov., ferric-reducing bacteria isolated from paddy soil.</title>
        <authorList>
            <person name="Xu Z."/>
            <person name="Masuda Y."/>
            <person name="Itoh H."/>
            <person name="Senoo K."/>
        </authorList>
    </citation>
    <scope>NUCLEOTIDE SEQUENCE [LARGE SCALE GENOMIC DNA]</scope>
    <source>
        <strain evidence="6 7">Red88</strain>
    </source>
</reference>
<dbReference type="InterPro" id="IPR001775">
    <property type="entry name" value="GspD/PilQ"/>
</dbReference>
<dbReference type="GO" id="GO:0009306">
    <property type="term" value="P:protein secretion"/>
    <property type="evidence" value="ECO:0007669"/>
    <property type="project" value="InterPro"/>
</dbReference>
<protein>
    <submittedName>
        <fullName evidence="6">BON domain-containing protein</fullName>
    </submittedName>
</protein>